<reference evidence="3" key="1">
    <citation type="submission" date="2023-07" db="EMBL/GenBank/DDBJ databases">
        <title>Whole genome shotgun sequence of Streptomyces cacaoi subsp. asoensis NBRC 13813.</title>
        <authorList>
            <person name="Komaki H."/>
            <person name="Tamura T."/>
        </authorList>
    </citation>
    <scope>NUCLEOTIDE SEQUENCE [LARGE SCALE GENOMIC DNA]</scope>
    <source>
        <strain evidence="3">NBRC 13813</strain>
    </source>
</reference>
<organism evidence="2 3">
    <name type="scientific">Streptomyces asoensis</name>
    <dbReference type="NCBI Taxonomy" id="249586"/>
    <lineage>
        <taxon>Bacteria</taxon>
        <taxon>Bacillati</taxon>
        <taxon>Actinomycetota</taxon>
        <taxon>Actinomycetes</taxon>
        <taxon>Kitasatosporales</taxon>
        <taxon>Streptomycetaceae</taxon>
        <taxon>Streptomyces</taxon>
    </lineage>
</organism>
<dbReference type="Proteomes" id="UP000649259">
    <property type="component" value="Unassembled WGS sequence"/>
</dbReference>
<dbReference type="EMBL" id="BNEB01000002">
    <property type="protein sequence ID" value="GHI60910.1"/>
    <property type="molecule type" value="Genomic_DNA"/>
</dbReference>
<gene>
    <name evidence="2" type="ORF">Saso_25600</name>
</gene>
<name>A0ABQ3RYH2_9ACTN</name>
<sequence length="111" mass="12259">MWRSAPRLGIRAERDAPPDFDRGIPLTYGARPSRHRPITRPHVRGGPQLFVSGHLVRIQTGASSWPYSGMCGSHGNGTVYFGIKRQIEVAVSVFPSLARRRGPVRGWLTVG</sequence>
<feature type="compositionally biased region" description="Basic and acidic residues" evidence="1">
    <location>
        <begin position="13"/>
        <end position="22"/>
    </location>
</feature>
<feature type="compositionally biased region" description="Basic residues" evidence="1">
    <location>
        <begin position="32"/>
        <end position="43"/>
    </location>
</feature>
<feature type="region of interest" description="Disordered" evidence="1">
    <location>
        <begin position="13"/>
        <end position="43"/>
    </location>
</feature>
<accession>A0ABQ3RYH2</accession>
<protein>
    <submittedName>
        <fullName evidence="2">Uncharacterized protein</fullName>
    </submittedName>
</protein>
<proteinExistence type="predicted"/>
<evidence type="ECO:0000313" key="3">
    <source>
        <dbReference type="Proteomes" id="UP000649259"/>
    </source>
</evidence>
<evidence type="ECO:0000313" key="2">
    <source>
        <dbReference type="EMBL" id="GHI60910.1"/>
    </source>
</evidence>
<comment type="caution">
    <text evidence="2">The sequence shown here is derived from an EMBL/GenBank/DDBJ whole genome shotgun (WGS) entry which is preliminary data.</text>
</comment>
<evidence type="ECO:0000256" key="1">
    <source>
        <dbReference type="SAM" id="MobiDB-lite"/>
    </source>
</evidence>
<keyword evidence="3" id="KW-1185">Reference proteome</keyword>